<dbReference type="Gene3D" id="2.70.70.10">
    <property type="entry name" value="Glucose Permease (Domain IIA)"/>
    <property type="match status" value="1"/>
</dbReference>
<evidence type="ECO:0000256" key="1">
    <source>
        <dbReference type="ARBA" id="ARBA00001947"/>
    </source>
</evidence>
<dbReference type="Gene3D" id="3.10.350.10">
    <property type="entry name" value="LysM domain"/>
    <property type="match status" value="1"/>
</dbReference>
<keyword evidence="5" id="KW-0378">Hydrolase</keyword>
<feature type="transmembrane region" description="Helical" evidence="8">
    <location>
        <begin position="35"/>
        <end position="54"/>
    </location>
</feature>
<keyword evidence="2" id="KW-0645">Protease</keyword>
<evidence type="ECO:0000256" key="3">
    <source>
        <dbReference type="ARBA" id="ARBA00022723"/>
    </source>
</evidence>
<dbReference type="InterPro" id="IPR050570">
    <property type="entry name" value="Cell_wall_metabolism_enzyme"/>
</dbReference>
<dbReference type="Pfam" id="PF01476">
    <property type="entry name" value="LysM"/>
    <property type="match status" value="1"/>
</dbReference>
<protein>
    <submittedName>
        <fullName evidence="11">LysM peptidoglycan-binding domain-containing protein</fullName>
    </submittedName>
</protein>
<dbReference type="GO" id="GO:0006508">
    <property type="term" value="P:proteolysis"/>
    <property type="evidence" value="ECO:0007669"/>
    <property type="project" value="UniProtKB-KW"/>
</dbReference>
<dbReference type="OrthoDB" id="9809488at2"/>
<dbReference type="PANTHER" id="PTHR21666">
    <property type="entry name" value="PEPTIDASE-RELATED"/>
    <property type="match status" value="1"/>
</dbReference>
<dbReference type="GO" id="GO:0046872">
    <property type="term" value="F:metal ion binding"/>
    <property type="evidence" value="ECO:0007669"/>
    <property type="project" value="UniProtKB-KW"/>
</dbReference>
<evidence type="ECO:0000313" key="12">
    <source>
        <dbReference type="Proteomes" id="UP000287601"/>
    </source>
</evidence>
<feature type="domain" description="LysM" evidence="10">
    <location>
        <begin position="165"/>
        <end position="209"/>
    </location>
</feature>
<dbReference type="InterPro" id="IPR011055">
    <property type="entry name" value="Dup_hybrid_motif"/>
</dbReference>
<evidence type="ECO:0000256" key="8">
    <source>
        <dbReference type="SAM" id="Phobius"/>
    </source>
</evidence>
<dbReference type="Pfam" id="PF01551">
    <property type="entry name" value="Peptidase_M23"/>
    <property type="match status" value="1"/>
</dbReference>
<keyword evidence="6" id="KW-0862">Zinc</keyword>
<dbReference type="InterPro" id="IPR018392">
    <property type="entry name" value="LysM"/>
</dbReference>
<name>A0A410PXE9_9FIRM</name>
<evidence type="ECO:0000259" key="10">
    <source>
        <dbReference type="PROSITE" id="PS51782"/>
    </source>
</evidence>
<keyword evidence="8" id="KW-0472">Membrane</keyword>
<evidence type="ECO:0000256" key="7">
    <source>
        <dbReference type="ARBA" id="ARBA00023049"/>
    </source>
</evidence>
<dbReference type="EMBL" id="CP035281">
    <property type="protein sequence ID" value="QAT43540.1"/>
    <property type="molecule type" value="Genomic_DNA"/>
</dbReference>
<dbReference type="CDD" id="cd00118">
    <property type="entry name" value="LysM"/>
    <property type="match status" value="1"/>
</dbReference>
<reference evidence="11 12" key="1">
    <citation type="submission" date="2019-01" db="EMBL/GenBank/DDBJ databases">
        <title>Draft genomes of a novel of Aminipila strains.</title>
        <authorList>
            <person name="Ma S."/>
        </authorList>
    </citation>
    <scope>NUCLEOTIDE SEQUENCE [LARGE SCALE GENOMIC DNA]</scope>
    <source>
        <strain evidence="12">JN-39</strain>
    </source>
</reference>
<feature type="domain" description="G5" evidence="9">
    <location>
        <begin position="216"/>
        <end position="296"/>
    </location>
</feature>
<evidence type="ECO:0000256" key="5">
    <source>
        <dbReference type="ARBA" id="ARBA00022801"/>
    </source>
</evidence>
<dbReference type="AlphaFoldDB" id="A0A410PXE9"/>
<evidence type="ECO:0000313" key="11">
    <source>
        <dbReference type="EMBL" id="QAT43540.1"/>
    </source>
</evidence>
<dbReference type="InterPro" id="IPR036779">
    <property type="entry name" value="LysM_dom_sf"/>
</dbReference>
<dbReference type="SMART" id="SM01208">
    <property type="entry name" value="G5"/>
    <property type="match status" value="1"/>
</dbReference>
<sequence length="433" mass="45297">MNVKIKNAMSVMKDNCTLEKMKQVTKDFSKQQKTIAGGTVGVLVIAAILSVAPIPQGLSADMGSKAIVQQKTVGLEKAADDIQWLIRIGGKTVLAVDTEKDAKAVFEGVKSYYLSNKSDPNATVVFDKEFGWDSYDAKAQGGEAAWVMNVPDAIAYIIKGTATPKTYVVQGGDTAWDIAVKNGVSPEELEKMNPGISTSNLQIGSVVNLYESKPFIAITTTETVVGTETIPYETTYEDSSSLYKGQSKVKTAGVAGSKQVTSQVVKQNGVIVASNVLSEQVLAQPQNQVSLKGTGAAPIYLASTGATGKFSGVLSAPMSHIEVSSGYGASRGSRRHAGVDLRNPAGTPFGAAADGVVIYAGYSGSYGNIVKVDHGGGLQTYYAHCSSMCVSAGQRVTKGQTLGTVGSTGNATGNVLHFEVRVNGAAQNPLNYI</sequence>
<evidence type="ECO:0000256" key="4">
    <source>
        <dbReference type="ARBA" id="ARBA00022729"/>
    </source>
</evidence>
<dbReference type="InterPro" id="IPR011098">
    <property type="entry name" value="G5_dom"/>
</dbReference>
<keyword evidence="7" id="KW-0482">Metalloprotease</keyword>
<keyword evidence="3" id="KW-0479">Metal-binding</keyword>
<proteinExistence type="predicted"/>
<dbReference type="KEGG" id="amij:EQM06_10095"/>
<keyword evidence="8" id="KW-0812">Transmembrane</keyword>
<accession>A0A410PXE9</accession>
<dbReference type="PROSITE" id="PS51109">
    <property type="entry name" value="G5"/>
    <property type="match status" value="1"/>
</dbReference>
<dbReference type="CDD" id="cd12797">
    <property type="entry name" value="M23_peptidase"/>
    <property type="match status" value="1"/>
</dbReference>
<dbReference type="Gene3D" id="2.20.230.10">
    <property type="entry name" value="Resuscitation-promoting factor rpfb"/>
    <property type="match status" value="1"/>
</dbReference>
<dbReference type="RefSeq" id="WP_128746319.1">
    <property type="nucleotide sequence ID" value="NZ_CP035281.1"/>
</dbReference>
<keyword evidence="12" id="KW-1185">Reference proteome</keyword>
<dbReference type="SMART" id="SM00257">
    <property type="entry name" value="LysM"/>
    <property type="match status" value="1"/>
</dbReference>
<dbReference type="InterPro" id="IPR016047">
    <property type="entry name" value="M23ase_b-sheet_dom"/>
</dbReference>
<organism evidence="11 12">
    <name type="scientific">Aminipila luticellarii</name>
    <dbReference type="NCBI Taxonomy" id="2507160"/>
    <lineage>
        <taxon>Bacteria</taxon>
        <taxon>Bacillati</taxon>
        <taxon>Bacillota</taxon>
        <taxon>Clostridia</taxon>
        <taxon>Peptostreptococcales</taxon>
        <taxon>Anaerovoracaceae</taxon>
        <taxon>Aminipila</taxon>
    </lineage>
</organism>
<dbReference type="PANTHER" id="PTHR21666:SF288">
    <property type="entry name" value="CELL DIVISION PROTEIN YTFB"/>
    <property type="match status" value="1"/>
</dbReference>
<dbReference type="PROSITE" id="PS51782">
    <property type="entry name" value="LYSM"/>
    <property type="match status" value="1"/>
</dbReference>
<dbReference type="Pfam" id="PF07501">
    <property type="entry name" value="G5"/>
    <property type="match status" value="1"/>
</dbReference>
<dbReference type="Proteomes" id="UP000287601">
    <property type="component" value="Chromosome"/>
</dbReference>
<dbReference type="SUPFAM" id="SSF51261">
    <property type="entry name" value="Duplicated hybrid motif"/>
    <property type="match status" value="1"/>
</dbReference>
<comment type="cofactor">
    <cofactor evidence="1">
        <name>Zn(2+)</name>
        <dbReference type="ChEBI" id="CHEBI:29105"/>
    </cofactor>
</comment>
<dbReference type="GO" id="GO:0004222">
    <property type="term" value="F:metalloendopeptidase activity"/>
    <property type="evidence" value="ECO:0007669"/>
    <property type="project" value="TreeGrafter"/>
</dbReference>
<keyword evidence="8" id="KW-1133">Transmembrane helix</keyword>
<gene>
    <name evidence="11" type="ORF">EQM06_10095</name>
</gene>
<keyword evidence="4" id="KW-0732">Signal</keyword>
<evidence type="ECO:0000256" key="6">
    <source>
        <dbReference type="ARBA" id="ARBA00022833"/>
    </source>
</evidence>
<evidence type="ECO:0000259" key="9">
    <source>
        <dbReference type="PROSITE" id="PS51109"/>
    </source>
</evidence>
<dbReference type="SUPFAM" id="SSF54106">
    <property type="entry name" value="LysM domain"/>
    <property type="match status" value="1"/>
</dbReference>
<evidence type="ECO:0000256" key="2">
    <source>
        <dbReference type="ARBA" id="ARBA00022670"/>
    </source>
</evidence>